<evidence type="ECO:0000256" key="1">
    <source>
        <dbReference type="SAM" id="SignalP"/>
    </source>
</evidence>
<evidence type="ECO:0000313" key="3">
    <source>
        <dbReference type="Proteomes" id="UP000245802"/>
    </source>
</evidence>
<dbReference type="RefSeq" id="WP_010046026.1">
    <property type="nucleotide sequence ID" value="NZ_CP025958.1"/>
</dbReference>
<reference evidence="2 3" key="1">
    <citation type="submission" date="2018-01" db="EMBL/GenBank/DDBJ databases">
        <title>G. obscuriglobus.</title>
        <authorList>
            <person name="Franke J."/>
            <person name="Blomberg W."/>
            <person name="Selmecki A."/>
        </authorList>
    </citation>
    <scope>NUCLEOTIDE SEQUENCE [LARGE SCALE GENOMIC DNA]</scope>
    <source>
        <strain evidence="2 3">DSM 5831</strain>
    </source>
</reference>
<evidence type="ECO:0000313" key="2">
    <source>
        <dbReference type="EMBL" id="AWM36422.1"/>
    </source>
</evidence>
<keyword evidence="1" id="KW-0732">Signal</keyword>
<feature type="chain" id="PRO_5016295640" description="HEAT repeat domain-containing protein" evidence="1">
    <location>
        <begin position="21"/>
        <end position="403"/>
    </location>
</feature>
<dbReference type="AlphaFoldDB" id="A0A2Z3GWF6"/>
<dbReference type="Proteomes" id="UP000245802">
    <property type="component" value="Chromosome"/>
</dbReference>
<protein>
    <recommendedName>
        <fullName evidence="4">HEAT repeat domain-containing protein</fullName>
    </recommendedName>
</protein>
<organism evidence="2 3">
    <name type="scientific">Gemmata obscuriglobus</name>
    <dbReference type="NCBI Taxonomy" id="114"/>
    <lineage>
        <taxon>Bacteria</taxon>
        <taxon>Pseudomonadati</taxon>
        <taxon>Planctomycetota</taxon>
        <taxon>Planctomycetia</taxon>
        <taxon>Gemmatales</taxon>
        <taxon>Gemmataceae</taxon>
        <taxon>Gemmata</taxon>
    </lineage>
</organism>
<dbReference type="KEGG" id="gog:C1280_04900"/>
<evidence type="ECO:0008006" key="4">
    <source>
        <dbReference type="Google" id="ProtNLM"/>
    </source>
</evidence>
<sequence>MLFRCLLPVALVAVACLDFAAPAAACPGCGPPSGQTLTTEVSQADFILYGTLDNAKPDPKEPGSSKGSTDMVIDAVVKEHALVKDKKVFTIPRYVPPDQKPSKYMVFFNVVNGDVDPYRGVIVGTDSKLPEYVKGALAVKGKDAVARLRYFFDYLESPEIEISGDAYNEFAVAEYKEVAELAPKLPTDTLLKWLRDPSTRASRFGLYGLLLGHAPKDRPALASEVRKLLDAPDGKFSSGLDGLLMGYLLLDPKAGYEYLMKLVADPSNVFLVKHSGLKTLRFFWEYRPDVLTRKQILDGMTTLVTHADLADMPIDDLRKWKAWEMTGEVLKYADKETHNTLPINNRAILKFALAASWADPKNAAATAHVEKVRKDNPERVKLMEELLKDDMKLTPQPTAPPTK</sequence>
<dbReference type="EMBL" id="CP025958">
    <property type="protein sequence ID" value="AWM36422.1"/>
    <property type="molecule type" value="Genomic_DNA"/>
</dbReference>
<proteinExistence type="predicted"/>
<feature type="signal peptide" evidence="1">
    <location>
        <begin position="1"/>
        <end position="20"/>
    </location>
</feature>
<dbReference type="OrthoDB" id="260790at2"/>
<dbReference type="PROSITE" id="PS51257">
    <property type="entry name" value="PROKAR_LIPOPROTEIN"/>
    <property type="match status" value="1"/>
</dbReference>
<name>A0A2Z3GWF6_9BACT</name>
<keyword evidence="3" id="KW-1185">Reference proteome</keyword>
<gene>
    <name evidence="2" type="ORF">C1280_04900</name>
</gene>
<accession>A0A2Z3GWF6</accession>